<feature type="transmembrane region" description="Helical" evidence="1">
    <location>
        <begin position="48"/>
        <end position="68"/>
    </location>
</feature>
<accession>A0A1H4UKL7</accession>
<evidence type="ECO:0000313" key="2">
    <source>
        <dbReference type="EMBL" id="SEC69442.1"/>
    </source>
</evidence>
<sequence length="104" mass="10904">MTTVRPERLSPDRRGVATVGALATGLLVSVPLWWISGGTGMSVRELQRWVRVVALGALAMLTIGVLLWRSERGRGDGAGLLAGTVWALAADATWFSLAASTAGD</sequence>
<keyword evidence="3" id="KW-1185">Reference proteome</keyword>
<proteinExistence type="predicted"/>
<dbReference type="EMBL" id="FNRT01000002">
    <property type="protein sequence ID" value="SEC69442.1"/>
    <property type="molecule type" value="Genomic_DNA"/>
</dbReference>
<evidence type="ECO:0000313" key="3">
    <source>
        <dbReference type="Proteomes" id="UP000198742"/>
    </source>
</evidence>
<name>A0A1H4UKL7_9ACTN</name>
<reference evidence="3" key="1">
    <citation type="submission" date="2016-10" db="EMBL/GenBank/DDBJ databases">
        <authorList>
            <person name="Varghese N."/>
            <person name="Submissions S."/>
        </authorList>
    </citation>
    <scope>NUCLEOTIDE SEQUENCE [LARGE SCALE GENOMIC DNA]</scope>
    <source>
        <strain evidence="3">DSM 22017</strain>
    </source>
</reference>
<evidence type="ECO:0000256" key="1">
    <source>
        <dbReference type="SAM" id="Phobius"/>
    </source>
</evidence>
<keyword evidence="1" id="KW-1133">Transmembrane helix</keyword>
<organism evidence="2 3">
    <name type="scientific">Nocardioides exalbidus</name>
    <dbReference type="NCBI Taxonomy" id="402596"/>
    <lineage>
        <taxon>Bacteria</taxon>
        <taxon>Bacillati</taxon>
        <taxon>Actinomycetota</taxon>
        <taxon>Actinomycetes</taxon>
        <taxon>Propionibacteriales</taxon>
        <taxon>Nocardioidaceae</taxon>
        <taxon>Nocardioides</taxon>
    </lineage>
</organism>
<gene>
    <name evidence="2" type="ORF">SAMN04489844_2796</name>
</gene>
<feature type="transmembrane region" description="Helical" evidence="1">
    <location>
        <begin position="80"/>
        <end position="99"/>
    </location>
</feature>
<dbReference type="RefSeq" id="WP_090969644.1">
    <property type="nucleotide sequence ID" value="NZ_FNRT01000002.1"/>
</dbReference>
<feature type="transmembrane region" description="Helical" evidence="1">
    <location>
        <begin position="15"/>
        <end position="36"/>
    </location>
</feature>
<keyword evidence="1" id="KW-0472">Membrane</keyword>
<protein>
    <submittedName>
        <fullName evidence="2">Uncharacterized protein</fullName>
    </submittedName>
</protein>
<dbReference type="Proteomes" id="UP000198742">
    <property type="component" value="Unassembled WGS sequence"/>
</dbReference>
<dbReference type="AlphaFoldDB" id="A0A1H4UKL7"/>
<keyword evidence="1" id="KW-0812">Transmembrane</keyword>